<evidence type="ECO:0000313" key="2">
    <source>
        <dbReference type="Proteomes" id="UP001295794"/>
    </source>
</evidence>
<protein>
    <submittedName>
        <fullName evidence="1">Uncharacterized protein</fullName>
    </submittedName>
</protein>
<name>A0AAD2HD13_9AGAR</name>
<dbReference type="Proteomes" id="UP001295794">
    <property type="component" value="Unassembled WGS sequence"/>
</dbReference>
<dbReference type="EMBL" id="CAVNYO010000183">
    <property type="protein sequence ID" value="CAK5272599.1"/>
    <property type="molecule type" value="Genomic_DNA"/>
</dbReference>
<keyword evidence="2" id="KW-1185">Reference proteome</keyword>
<accession>A0AAD2HD13</accession>
<proteinExistence type="predicted"/>
<feature type="non-terminal residue" evidence="1">
    <location>
        <position position="78"/>
    </location>
</feature>
<comment type="caution">
    <text evidence="1">The sequence shown here is derived from an EMBL/GenBank/DDBJ whole genome shotgun (WGS) entry which is preliminary data.</text>
</comment>
<organism evidence="1 2">
    <name type="scientific">Mycena citricolor</name>
    <dbReference type="NCBI Taxonomy" id="2018698"/>
    <lineage>
        <taxon>Eukaryota</taxon>
        <taxon>Fungi</taxon>
        <taxon>Dikarya</taxon>
        <taxon>Basidiomycota</taxon>
        <taxon>Agaricomycotina</taxon>
        <taxon>Agaricomycetes</taxon>
        <taxon>Agaricomycetidae</taxon>
        <taxon>Agaricales</taxon>
        <taxon>Marasmiineae</taxon>
        <taxon>Mycenaceae</taxon>
        <taxon>Mycena</taxon>
    </lineage>
</organism>
<gene>
    <name evidence="1" type="ORF">MYCIT1_LOCUS18354</name>
</gene>
<dbReference type="AlphaFoldDB" id="A0AAD2HD13"/>
<reference evidence="1" key="1">
    <citation type="submission" date="2023-11" db="EMBL/GenBank/DDBJ databases">
        <authorList>
            <person name="De Vega J J."/>
            <person name="De Vega J J."/>
        </authorList>
    </citation>
    <scope>NUCLEOTIDE SEQUENCE</scope>
</reference>
<evidence type="ECO:0000313" key="1">
    <source>
        <dbReference type="EMBL" id="CAK5272599.1"/>
    </source>
</evidence>
<sequence>MHCTTPKCLDQGRPAESVFEQMAVHRRAPHIRDWWWWLSVVRTDRPCRTFKRTYCTYGAVLQFRAQVQPSLVPLIRTS</sequence>